<evidence type="ECO:0000259" key="2">
    <source>
        <dbReference type="Pfam" id="PF21697"/>
    </source>
</evidence>
<dbReference type="SUPFAM" id="SSF53067">
    <property type="entry name" value="Actin-like ATPase domain"/>
    <property type="match status" value="2"/>
</dbReference>
<reference evidence="3 4" key="1">
    <citation type="submission" date="2019-03" db="EMBL/GenBank/DDBJ databases">
        <title>Genomic Encyclopedia of Type Strains, Phase IV (KMG-IV): sequencing the most valuable type-strain genomes for metagenomic binning, comparative biology and taxonomic classification.</title>
        <authorList>
            <person name="Goeker M."/>
        </authorList>
    </citation>
    <scope>NUCLEOTIDE SEQUENCE [LARGE SCALE GENOMIC DNA]</scope>
    <source>
        <strain evidence="3 4">DSM 25903</strain>
    </source>
</reference>
<feature type="domain" description="Exopolyphosphatase C-terminal" evidence="2">
    <location>
        <begin position="318"/>
        <end position="500"/>
    </location>
</feature>
<dbReference type="Gene3D" id="3.30.420.150">
    <property type="entry name" value="Exopolyphosphatase. Domain 2"/>
    <property type="match status" value="1"/>
</dbReference>
<evidence type="ECO:0000313" key="3">
    <source>
        <dbReference type="EMBL" id="TDR94898.1"/>
    </source>
</evidence>
<comment type="caution">
    <text evidence="3">The sequence shown here is derived from an EMBL/GenBank/DDBJ whole genome shotgun (WGS) entry which is preliminary data.</text>
</comment>
<dbReference type="Gene3D" id="3.30.420.40">
    <property type="match status" value="1"/>
</dbReference>
<dbReference type="RefSeq" id="WP_245512998.1">
    <property type="nucleotide sequence ID" value="NZ_SNZR01000011.1"/>
</dbReference>
<dbReference type="SUPFAM" id="SSF109604">
    <property type="entry name" value="HD-domain/PDEase-like"/>
    <property type="match status" value="1"/>
</dbReference>
<dbReference type="Proteomes" id="UP000295122">
    <property type="component" value="Unassembled WGS sequence"/>
</dbReference>
<sequence>MTSHLKPDPRPIGRVEAARPVAIIDIGSNSVRLVIYDRHSRTPTPLYNEKLLCGLGRGVATTQRLPEDAVRRTLIALARFRTLCDLAGVGWVRVLATAAARDAENGPAFLEEAERACGHPVELLTGEREAALSALGVISGFEQPDGIVGDLGGGSLELVELQKGRPGSGMTLPLGGLVLTDLAGASPKKALKIARDALAPASHVAAMEGRTFYAVGGTWRALAKLQMAEAGYPLRVLHGYVFDLTGGFQKLVERAATLYREDADISGARLPLLIYGAVVLDEIVRLGKPREVVVSAFGVREGLLFEELDPQVRAADALLSAATEFNELRSRAPAHGHDMIAWTDAFMRSLDAQESEEEVRLRHAACLLADIGWRAHPDYRGEQSIALIAQSSFQALGHPGRAYLALAVYFRHEGLSLDRPLPAIGSLADERLLFLARLVAAMFRVAYPISIAMAGVLPRAPLLADPDGRLVLHLPPDLAPLANERLENRFKGLGKLLARETHVEIG</sequence>
<dbReference type="InterPro" id="IPR048951">
    <property type="entry name" value="Ppx_C"/>
</dbReference>
<accession>A0A4R7C8Y3</accession>
<proteinExistence type="predicted"/>
<name>A0A4R7C8Y3_9HYPH</name>
<evidence type="ECO:0000313" key="4">
    <source>
        <dbReference type="Proteomes" id="UP000295122"/>
    </source>
</evidence>
<dbReference type="AlphaFoldDB" id="A0A4R7C8Y3"/>
<keyword evidence="4" id="KW-1185">Reference proteome</keyword>
<gene>
    <name evidence="3" type="ORF">EV668_2189</name>
</gene>
<dbReference type="InterPro" id="IPR050273">
    <property type="entry name" value="GppA/Ppx_hydrolase"/>
</dbReference>
<dbReference type="Pfam" id="PF02541">
    <property type="entry name" value="Ppx-GppA"/>
    <property type="match status" value="1"/>
</dbReference>
<dbReference type="PANTHER" id="PTHR30005:SF0">
    <property type="entry name" value="RETROGRADE REGULATION PROTEIN 2"/>
    <property type="match status" value="1"/>
</dbReference>
<dbReference type="Gene3D" id="1.10.3210.10">
    <property type="entry name" value="Hypothetical protein af1432"/>
    <property type="match status" value="1"/>
</dbReference>
<dbReference type="Pfam" id="PF21697">
    <property type="entry name" value="Ppx_C"/>
    <property type="match status" value="1"/>
</dbReference>
<dbReference type="GO" id="GO:0016462">
    <property type="term" value="F:pyrophosphatase activity"/>
    <property type="evidence" value="ECO:0007669"/>
    <property type="project" value="TreeGrafter"/>
</dbReference>
<feature type="domain" description="Ppx/GppA phosphatase N-terminal" evidence="1">
    <location>
        <begin position="34"/>
        <end position="309"/>
    </location>
</feature>
<organism evidence="3 4">
    <name type="scientific">Enterovirga rhinocerotis</name>
    <dbReference type="NCBI Taxonomy" id="1339210"/>
    <lineage>
        <taxon>Bacteria</taxon>
        <taxon>Pseudomonadati</taxon>
        <taxon>Pseudomonadota</taxon>
        <taxon>Alphaproteobacteria</taxon>
        <taxon>Hyphomicrobiales</taxon>
        <taxon>Methylobacteriaceae</taxon>
        <taxon>Enterovirga</taxon>
    </lineage>
</organism>
<evidence type="ECO:0000259" key="1">
    <source>
        <dbReference type="Pfam" id="PF02541"/>
    </source>
</evidence>
<dbReference type="EMBL" id="SNZR01000011">
    <property type="protein sequence ID" value="TDR94898.1"/>
    <property type="molecule type" value="Genomic_DNA"/>
</dbReference>
<dbReference type="PANTHER" id="PTHR30005">
    <property type="entry name" value="EXOPOLYPHOSPHATASE"/>
    <property type="match status" value="1"/>
</dbReference>
<dbReference type="CDD" id="cd24052">
    <property type="entry name" value="ASKHA_NBD_HpPPX-GppA-like"/>
    <property type="match status" value="1"/>
</dbReference>
<protein>
    <submittedName>
        <fullName evidence="3">Exopolyphosphatase/guanosine-5'-triphosphate, 3'-diphosphate pyrophosphatase</fullName>
    </submittedName>
</protein>
<dbReference type="InterPro" id="IPR003695">
    <property type="entry name" value="Ppx_GppA_N"/>
</dbReference>
<dbReference type="InterPro" id="IPR043129">
    <property type="entry name" value="ATPase_NBD"/>
</dbReference>